<dbReference type="Pfam" id="PF08441">
    <property type="entry name" value="Integrin_A_Ig_1"/>
    <property type="match status" value="1"/>
</dbReference>
<dbReference type="InterPro" id="IPR013519">
    <property type="entry name" value="Int_alpha_beta-p"/>
</dbReference>
<name>A0A9Q1HQ23_CONCO</name>
<dbReference type="InterPro" id="IPR013517">
    <property type="entry name" value="FG-GAP"/>
</dbReference>
<proteinExistence type="inferred from homology"/>
<comment type="similarity">
    <text evidence="2 13">Belongs to the integrin alpha chain family.</text>
</comment>
<feature type="domain" description="Integrin alpha third immunoglobulin-like" evidence="16">
    <location>
        <begin position="461"/>
        <end position="667"/>
    </location>
</feature>
<dbReference type="GO" id="GO:0007229">
    <property type="term" value="P:integrin-mediated signaling pathway"/>
    <property type="evidence" value="ECO:0007669"/>
    <property type="project" value="UniProtKB-KW"/>
</dbReference>
<evidence type="ECO:0000256" key="2">
    <source>
        <dbReference type="ARBA" id="ARBA00008054"/>
    </source>
</evidence>
<organism evidence="17 18">
    <name type="scientific">Conger conger</name>
    <name type="common">Conger eel</name>
    <name type="synonym">Muraena conger</name>
    <dbReference type="NCBI Taxonomy" id="82655"/>
    <lineage>
        <taxon>Eukaryota</taxon>
        <taxon>Metazoa</taxon>
        <taxon>Chordata</taxon>
        <taxon>Craniata</taxon>
        <taxon>Vertebrata</taxon>
        <taxon>Euteleostomi</taxon>
        <taxon>Actinopterygii</taxon>
        <taxon>Neopterygii</taxon>
        <taxon>Teleostei</taxon>
        <taxon>Anguilliformes</taxon>
        <taxon>Congridae</taxon>
        <taxon>Conger</taxon>
    </lineage>
</organism>
<dbReference type="InterPro" id="IPR048286">
    <property type="entry name" value="Integrin_alpha_Ig-like_3"/>
</dbReference>
<keyword evidence="7 13" id="KW-1133">Transmembrane helix</keyword>
<protein>
    <submittedName>
        <fullName evidence="17">Uncharacterized protein</fullName>
    </submittedName>
</protein>
<evidence type="ECO:0000256" key="8">
    <source>
        <dbReference type="ARBA" id="ARBA00023037"/>
    </source>
</evidence>
<keyword evidence="11" id="KW-0325">Glycoprotein</keyword>
<dbReference type="Gene3D" id="2.60.40.1510">
    <property type="entry name" value="ntegrin, alpha v. Chain A, domain 3"/>
    <property type="match status" value="1"/>
</dbReference>
<evidence type="ECO:0000256" key="4">
    <source>
        <dbReference type="ARBA" id="ARBA00022729"/>
    </source>
</evidence>
<evidence type="ECO:0000256" key="12">
    <source>
        <dbReference type="PROSITE-ProRule" id="PRU00803"/>
    </source>
</evidence>
<keyword evidence="5" id="KW-0677">Repeat</keyword>
<reference evidence="17" key="1">
    <citation type="journal article" date="2023" name="Science">
        <title>Genome structures resolve the early diversification of teleost fishes.</title>
        <authorList>
            <person name="Parey E."/>
            <person name="Louis A."/>
            <person name="Montfort J."/>
            <person name="Bouchez O."/>
            <person name="Roques C."/>
            <person name="Iampietro C."/>
            <person name="Lluch J."/>
            <person name="Castinel A."/>
            <person name="Donnadieu C."/>
            <person name="Desvignes T."/>
            <person name="Floi Bucao C."/>
            <person name="Jouanno E."/>
            <person name="Wen M."/>
            <person name="Mejri S."/>
            <person name="Dirks R."/>
            <person name="Jansen H."/>
            <person name="Henkel C."/>
            <person name="Chen W.J."/>
            <person name="Zahm M."/>
            <person name="Cabau C."/>
            <person name="Klopp C."/>
            <person name="Thompson A.W."/>
            <person name="Robinson-Rechavi M."/>
            <person name="Braasch I."/>
            <person name="Lecointre G."/>
            <person name="Bobe J."/>
            <person name="Postlethwait J.H."/>
            <person name="Berthelot C."/>
            <person name="Roest Crollius H."/>
            <person name="Guiguen Y."/>
        </authorList>
    </citation>
    <scope>NUCLEOTIDE SEQUENCE</scope>
    <source>
        <strain evidence="17">Concon-B</strain>
    </source>
</reference>
<evidence type="ECO:0000313" key="17">
    <source>
        <dbReference type="EMBL" id="KAJ8254572.1"/>
    </source>
</evidence>
<feature type="repeat" description="FG-GAP" evidence="12">
    <location>
        <begin position="97"/>
        <end position="159"/>
    </location>
</feature>
<dbReference type="InterPro" id="IPR028994">
    <property type="entry name" value="Integrin_alpha_N"/>
</dbReference>
<dbReference type="PROSITE" id="PS51470">
    <property type="entry name" value="FG_GAP"/>
    <property type="match status" value="2"/>
</dbReference>
<evidence type="ECO:0000256" key="6">
    <source>
        <dbReference type="ARBA" id="ARBA00022889"/>
    </source>
</evidence>
<dbReference type="InterPro" id="IPR000413">
    <property type="entry name" value="Integrin_alpha"/>
</dbReference>
<evidence type="ECO:0000256" key="7">
    <source>
        <dbReference type="ARBA" id="ARBA00022989"/>
    </source>
</evidence>
<gene>
    <name evidence="17" type="ORF">COCON_G00211840</name>
</gene>
<comment type="caution">
    <text evidence="17">The sequence shown here is derived from an EMBL/GenBank/DDBJ whole genome shotgun (WGS) entry which is preliminary data.</text>
</comment>
<dbReference type="PANTHER" id="PTHR23220:SF89">
    <property type="entry name" value="INTEGRIN ALPHA-3"/>
    <property type="match status" value="1"/>
</dbReference>
<evidence type="ECO:0000259" key="16">
    <source>
        <dbReference type="Pfam" id="PF20806"/>
    </source>
</evidence>
<evidence type="ECO:0000256" key="13">
    <source>
        <dbReference type="RuleBase" id="RU003762"/>
    </source>
</evidence>
<feature type="domain" description="Integrin alpha first immunoglubulin-like" evidence="14">
    <location>
        <begin position="144"/>
        <end position="294"/>
    </location>
</feature>
<dbReference type="PANTHER" id="PTHR23220">
    <property type="entry name" value="INTEGRIN ALPHA"/>
    <property type="match status" value="1"/>
</dbReference>
<dbReference type="Gene3D" id="2.60.40.1460">
    <property type="entry name" value="Integrin domains. Chain A, domain 2"/>
    <property type="match status" value="1"/>
</dbReference>
<dbReference type="Gene3D" id="1.20.5.930">
    <property type="entry name" value="Bicelle-embedded integrin alpha(iib) transmembrane segment"/>
    <property type="match status" value="1"/>
</dbReference>
<evidence type="ECO:0000256" key="1">
    <source>
        <dbReference type="ARBA" id="ARBA00004479"/>
    </source>
</evidence>
<dbReference type="Pfam" id="PF20806">
    <property type="entry name" value="Integrin_A_Ig_3"/>
    <property type="match status" value="1"/>
</dbReference>
<keyword evidence="3 13" id="KW-0812">Transmembrane</keyword>
<dbReference type="InterPro" id="IPR018184">
    <property type="entry name" value="Integrin_alpha_C_CS"/>
</dbReference>
<dbReference type="GO" id="GO:0005178">
    <property type="term" value="F:integrin binding"/>
    <property type="evidence" value="ECO:0007669"/>
    <property type="project" value="TreeGrafter"/>
</dbReference>
<dbReference type="EMBL" id="JAFJMO010000016">
    <property type="protein sequence ID" value="KAJ8254572.1"/>
    <property type="molecule type" value="Genomic_DNA"/>
</dbReference>
<dbReference type="GO" id="GO:0008305">
    <property type="term" value="C:integrin complex"/>
    <property type="evidence" value="ECO:0007669"/>
    <property type="project" value="InterPro"/>
</dbReference>
<dbReference type="OrthoDB" id="5317514at2759"/>
<dbReference type="PRINTS" id="PR01185">
    <property type="entry name" value="INTEGRINA"/>
</dbReference>
<evidence type="ECO:0000256" key="9">
    <source>
        <dbReference type="ARBA" id="ARBA00023136"/>
    </source>
</evidence>
<dbReference type="Pfam" id="PF01839">
    <property type="entry name" value="FG-GAP"/>
    <property type="match status" value="1"/>
</dbReference>
<dbReference type="SUPFAM" id="SSF69179">
    <property type="entry name" value="Integrin domains"/>
    <property type="match status" value="3"/>
</dbReference>
<keyword evidence="18" id="KW-1185">Reference proteome</keyword>
<dbReference type="GO" id="GO:0098609">
    <property type="term" value="P:cell-cell adhesion"/>
    <property type="evidence" value="ECO:0007669"/>
    <property type="project" value="TreeGrafter"/>
</dbReference>
<feature type="transmembrane region" description="Helical" evidence="13">
    <location>
        <begin position="679"/>
        <end position="701"/>
    </location>
</feature>
<dbReference type="Gene3D" id="2.130.10.130">
    <property type="entry name" value="Integrin alpha, N-terminal"/>
    <property type="match status" value="1"/>
</dbReference>
<dbReference type="GO" id="GO:0050900">
    <property type="term" value="P:leukocyte migration"/>
    <property type="evidence" value="ECO:0007669"/>
    <property type="project" value="TreeGrafter"/>
</dbReference>
<keyword evidence="9 13" id="KW-0472">Membrane</keyword>
<feature type="repeat" description="FG-GAP" evidence="12">
    <location>
        <begin position="37"/>
        <end position="93"/>
    </location>
</feature>
<dbReference type="Gene3D" id="2.60.40.1530">
    <property type="entry name" value="ntegrin, alpha v. Chain A, domain 4"/>
    <property type="match status" value="1"/>
</dbReference>
<evidence type="ECO:0000256" key="3">
    <source>
        <dbReference type="ARBA" id="ARBA00022692"/>
    </source>
</evidence>
<dbReference type="SMART" id="SM00191">
    <property type="entry name" value="Int_alpha"/>
    <property type="match status" value="2"/>
</dbReference>
<evidence type="ECO:0000256" key="10">
    <source>
        <dbReference type="ARBA" id="ARBA00023170"/>
    </source>
</evidence>
<evidence type="ECO:0000259" key="15">
    <source>
        <dbReference type="Pfam" id="PF20805"/>
    </source>
</evidence>
<dbReference type="SUPFAM" id="SSF69318">
    <property type="entry name" value="Integrin alpha N-terminal domain"/>
    <property type="match status" value="1"/>
</dbReference>
<dbReference type="Pfam" id="PF20805">
    <property type="entry name" value="Integrin_A_Ig_2"/>
    <property type="match status" value="1"/>
</dbReference>
<keyword evidence="10 13" id="KW-0675">Receptor</keyword>
<evidence type="ECO:0000259" key="14">
    <source>
        <dbReference type="Pfam" id="PF08441"/>
    </source>
</evidence>
<sequence length="738" mass="81856">MIRWNDLLVGAPFYFDRRDERGGAVYVYMNENGSFRNETSVALFGFAGSGFGMSVAAIGDLNQDGFQDFAVGAPYDGTGKVFIWMGGPEGITKEHSQVVEGKDVGQGGFHTFGYSINGGMDVDHNKYPDVLVGSLDNRIALLRARPVVHLNKTFIVEPLLVDPSQCSGDSCVTVKVCFSYALSNGDPDFKGNITVRYTVEADSARRSSRLRFLGNRQNELTDFLSMPSGRCREHTLTLVEPLLDKLQPVVFSLSVSLYEQKPRAQARLQNLDAFPILDPKQEVVGKTEINFLKECGSDNRCSSNLQLEATFTNEQEVPFPSEGGHQVMQFNSSVKNLLLLVDVTNLAAPGRLAEDAHQAELNITIPPALSYVQAHPSDTGIVCGRVKDTGPLLCKLGNPFEGNQKAKIQIRFQTSGVSIYTHKIECTLQLTTISEQSDLDPKHIDLLVEYTLQTTFSVAPHSMNVEFSGTVMGESAMKTFQDIGSPVEYTFMVNMEGVPLGTLGNLVLEFLWPYEVASGKWLLYLTEILTNGVSGSHCIPPEDYVNPLKLNASAPSARRRRELEGMEPEQTEPQATITLRTPQKKNVLLDCALGANVNCKRFSCPLLNMNNSATVKVRGRLWNGTMLEDYKDDHITVKGLASLKLVTSRPALKMETVTREFVVNIDPKFTEQQQYQAPLWIIIVSALGGVLLLGFIILLLWKCGFFQRANRREMYEAKAQTAQMKIQPSENQKLEEEF</sequence>
<keyword evidence="4" id="KW-0732">Signal</keyword>
<dbReference type="FunFam" id="1.20.5.930:FF:000005">
    <property type="entry name" value="Integrin, alpha 10"/>
    <property type="match status" value="1"/>
</dbReference>
<evidence type="ECO:0000313" key="18">
    <source>
        <dbReference type="Proteomes" id="UP001152803"/>
    </source>
</evidence>
<dbReference type="InterPro" id="IPR013649">
    <property type="entry name" value="Integrin_alpha_Ig-like_1"/>
</dbReference>
<comment type="subcellular location">
    <subcellularLocation>
        <location evidence="1 13">Membrane</location>
        <topology evidence="1 13">Single-pass type I membrane protein</topology>
    </subcellularLocation>
</comment>
<dbReference type="GO" id="GO:0007160">
    <property type="term" value="P:cell-matrix adhesion"/>
    <property type="evidence" value="ECO:0007669"/>
    <property type="project" value="TreeGrafter"/>
</dbReference>
<keyword evidence="8 13" id="KW-0401">Integrin</keyword>
<dbReference type="GO" id="GO:0033627">
    <property type="term" value="P:cell adhesion mediated by integrin"/>
    <property type="evidence" value="ECO:0007669"/>
    <property type="project" value="TreeGrafter"/>
</dbReference>
<dbReference type="InterPro" id="IPR032695">
    <property type="entry name" value="Integrin_dom_sf"/>
</dbReference>
<keyword evidence="6 13" id="KW-0130">Cell adhesion</keyword>
<dbReference type="PROSITE" id="PS00242">
    <property type="entry name" value="INTEGRIN_ALPHA"/>
    <property type="match status" value="1"/>
</dbReference>
<dbReference type="InterPro" id="IPR048285">
    <property type="entry name" value="Integrin_alpha_Ig-like_2"/>
</dbReference>
<dbReference type="Proteomes" id="UP001152803">
    <property type="component" value="Unassembled WGS sequence"/>
</dbReference>
<dbReference type="AlphaFoldDB" id="A0A9Q1HQ23"/>
<evidence type="ECO:0000256" key="11">
    <source>
        <dbReference type="ARBA" id="ARBA00023180"/>
    </source>
</evidence>
<evidence type="ECO:0000256" key="5">
    <source>
        <dbReference type="ARBA" id="ARBA00022737"/>
    </source>
</evidence>
<dbReference type="GO" id="GO:0009897">
    <property type="term" value="C:external side of plasma membrane"/>
    <property type="evidence" value="ECO:0007669"/>
    <property type="project" value="TreeGrafter"/>
</dbReference>
<accession>A0A9Q1HQ23</accession>
<feature type="domain" description="Integrin alpha second immunoglobulin-like" evidence="15">
    <location>
        <begin position="295"/>
        <end position="438"/>
    </location>
</feature>